<protein>
    <submittedName>
        <fullName evidence="2">Uncharacterized protein</fullName>
    </submittedName>
</protein>
<evidence type="ECO:0000313" key="2">
    <source>
        <dbReference type="EMBL" id="KAL2508042.1"/>
    </source>
</evidence>
<proteinExistence type="predicted"/>
<dbReference type="Proteomes" id="UP001604277">
    <property type="component" value="Unassembled WGS sequence"/>
</dbReference>
<feature type="region of interest" description="Disordered" evidence="1">
    <location>
        <begin position="93"/>
        <end position="112"/>
    </location>
</feature>
<sequence>MHEPETPEGPITKWTIGNPIAKRAADNPSAIPAAEIDRLLHQTSMATETRSVPDLSLVSVAFLWATKNGPFELPIVDEHEHVSFFFFEEQDSFEGDEIQGHTDERKETDGDG</sequence>
<dbReference type="AlphaFoldDB" id="A0ABD1T5R4"/>
<accession>A0ABD1T5R4</accession>
<name>A0ABD1T5R4_9LAMI</name>
<organism evidence="2 3">
    <name type="scientific">Forsythia ovata</name>
    <dbReference type="NCBI Taxonomy" id="205694"/>
    <lineage>
        <taxon>Eukaryota</taxon>
        <taxon>Viridiplantae</taxon>
        <taxon>Streptophyta</taxon>
        <taxon>Embryophyta</taxon>
        <taxon>Tracheophyta</taxon>
        <taxon>Spermatophyta</taxon>
        <taxon>Magnoliopsida</taxon>
        <taxon>eudicotyledons</taxon>
        <taxon>Gunneridae</taxon>
        <taxon>Pentapetalae</taxon>
        <taxon>asterids</taxon>
        <taxon>lamiids</taxon>
        <taxon>Lamiales</taxon>
        <taxon>Oleaceae</taxon>
        <taxon>Forsythieae</taxon>
        <taxon>Forsythia</taxon>
    </lineage>
</organism>
<evidence type="ECO:0000313" key="3">
    <source>
        <dbReference type="Proteomes" id="UP001604277"/>
    </source>
</evidence>
<gene>
    <name evidence="2" type="ORF">Fot_31689</name>
</gene>
<keyword evidence="3" id="KW-1185">Reference proteome</keyword>
<comment type="caution">
    <text evidence="2">The sequence shown here is derived from an EMBL/GenBank/DDBJ whole genome shotgun (WGS) entry which is preliminary data.</text>
</comment>
<dbReference type="EMBL" id="JBFOLJ010000009">
    <property type="protein sequence ID" value="KAL2508042.1"/>
    <property type="molecule type" value="Genomic_DNA"/>
</dbReference>
<feature type="compositionally biased region" description="Basic and acidic residues" evidence="1">
    <location>
        <begin position="98"/>
        <end position="112"/>
    </location>
</feature>
<evidence type="ECO:0000256" key="1">
    <source>
        <dbReference type="SAM" id="MobiDB-lite"/>
    </source>
</evidence>
<reference evidence="3" key="1">
    <citation type="submission" date="2024-07" db="EMBL/GenBank/DDBJ databases">
        <title>Two chromosome-level genome assemblies of Korean endemic species Abeliophyllum distichum and Forsythia ovata (Oleaceae).</title>
        <authorList>
            <person name="Jang H."/>
        </authorList>
    </citation>
    <scope>NUCLEOTIDE SEQUENCE [LARGE SCALE GENOMIC DNA]</scope>
</reference>